<comment type="catalytic activity">
    <reaction evidence="11">
        <text>L-dehydroascorbate + 2 glutathione = glutathione disulfide + L-ascorbate</text>
        <dbReference type="Rhea" id="RHEA:24424"/>
        <dbReference type="ChEBI" id="CHEBI:38290"/>
        <dbReference type="ChEBI" id="CHEBI:57925"/>
        <dbReference type="ChEBI" id="CHEBI:58297"/>
        <dbReference type="ChEBI" id="CHEBI:58539"/>
        <dbReference type="EC" id="1.8.5.1"/>
    </reaction>
</comment>
<keyword evidence="6" id="KW-0560">Oxidoreductase</keyword>
<dbReference type="EC" id="2.5.1.18" evidence="3"/>
<evidence type="ECO:0000256" key="6">
    <source>
        <dbReference type="ARBA" id="ARBA00023002"/>
    </source>
</evidence>
<evidence type="ECO:0000256" key="4">
    <source>
        <dbReference type="ARBA" id="ARBA00013060"/>
    </source>
</evidence>
<evidence type="ECO:0000256" key="8">
    <source>
        <dbReference type="ARBA" id="ARBA00032681"/>
    </source>
</evidence>
<dbReference type="InterPro" id="IPR010987">
    <property type="entry name" value="Glutathione-S-Trfase_C-like"/>
</dbReference>
<dbReference type="Proteomes" id="UP000053766">
    <property type="component" value="Unassembled WGS sequence"/>
</dbReference>
<sequence>MSSAVNNNCTTSTALCVQFLTHLANVVVENAIAGLSTVPTNTTTPKIEQMYPVMSSWSSSQVAASKPDVYTEAGTNIRGLNSLTLHQGSFEPYLAPNTYRLYSMRFCPYAQRLVIYLSKKNIPVQIVNVNPNKGPSWFLDKSPSGSVPALEINGKVICESKVLAEYLDEVFPLTSILPSDPFQKAQQKILAERLSPLMNVLFDLFKANTPSSQRKTDNLLHKALRGAEALLTDSFYGGRTPGFADYMLWPFLERLELITLSPYTQFRYFPGLYYPRMGAYIARMQRQPEIKFSMRPLYHHKAYVDSFAAGNPNYDYGVYSGL</sequence>
<evidence type="ECO:0000256" key="1">
    <source>
        <dbReference type="ARBA" id="ARBA00011067"/>
    </source>
</evidence>
<dbReference type="FunFam" id="1.20.1050.10:FF:000009">
    <property type="entry name" value="Glutathione S-transferase omega-1"/>
    <property type="match status" value="1"/>
</dbReference>
<evidence type="ECO:0000256" key="3">
    <source>
        <dbReference type="ARBA" id="ARBA00012452"/>
    </source>
</evidence>
<evidence type="ECO:0000256" key="5">
    <source>
        <dbReference type="ARBA" id="ARBA00022679"/>
    </source>
</evidence>
<feature type="domain" description="GST C-terminal" evidence="13">
    <location>
        <begin position="180"/>
        <end position="307"/>
    </location>
</feature>
<evidence type="ECO:0000259" key="13">
    <source>
        <dbReference type="PROSITE" id="PS50405"/>
    </source>
</evidence>
<dbReference type="AlphaFoldDB" id="A0A0D8Y7N6"/>
<dbReference type="InterPro" id="IPR005442">
    <property type="entry name" value="GST_omega"/>
</dbReference>
<evidence type="ECO:0000256" key="2">
    <source>
        <dbReference type="ARBA" id="ARBA00012436"/>
    </source>
</evidence>
<dbReference type="SFLD" id="SFLDS00019">
    <property type="entry name" value="Glutathione_Transferase_(cytos"/>
    <property type="match status" value="1"/>
</dbReference>
<dbReference type="Pfam" id="PF13410">
    <property type="entry name" value="GST_C_2"/>
    <property type="match status" value="1"/>
</dbReference>
<comment type="catalytic activity">
    <reaction evidence="9">
        <text>RX + glutathione = an S-substituted glutathione + a halide anion + H(+)</text>
        <dbReference type="Rhea" id="RHEA:16437"/>
        <dbReference type="ChEBI" id="CHEBI:15378"/>
        <dbReference type="ChEBI" id="CHEBI:16042"/>
        <dbReference type="ChEBI" id="CHEBI:17792"/>
        <dbReference type="ChEBI" id="CHEBI:57925"/>
        <dbReference type="ChEBI" id="CHEBI:90779"/>
        <dbReference type="EC" id="2.5.1.18"/>
    </reaction>
</comment>
<comment type="catalytic activity">
    <reaction evidence="10">
        <text>methylarsonate + 2 glutathione + H(+) = methylarsonous acid + glutathione disulfide + H2O</text>
        <dbReference type="Rhea" id="RHEA:15969"/>
        <dbReference type="ChEBI" id="CHEBI:15377"/>
        <dbReference type="ChEBI" id="CHEBI:15378"/>
        <dbReference type="ChEBI" id="CHEBI:17826"/>
        <dbReference type="ChEBI" id="CHEBI:33409"/>
        <dbReference type="ChEBI" id="CHEBI:57925"/>
        <dbReference type="ChEBI" id="CHEBI:58297"/>
        <dbReference type="EC" id="1.20.4.2"/>
    </reaction>
</comment>
<dbReference type="OrthoDB" id="4951845at2759"/>
<dbReference type="GO" id="GO:0045174">
    <property type="term" value="F:glutathione dehydrogenase (ascorbate) activity"/>
    <property type="evidence" value="ECO:0007669"/>
    <property type="project" value="UniProtKB-EC"/>
</dbReference>
<evidence type="ECO:0000259" key="12">
    <source>
        <dbReference type="PROSITE" id="PS50404"/>
    </source>
</evidence>
<reference evidence="15" key="2">
    <citation type="journal article" date="2016" name="Sci. Rep.">
        <title>Dictyocaulus viviparus genome, variome and transcriptome elucidate lungworm biology and support future intervention.</title>
        <authorList>
            <person name="McNulty S.N."/>
            <person name="Strube C."/>
            <person name="Rosa B.A."/>
            <person name="Martin J.C."/>
            <person name="Tyagi R."/>
            <person name="Choi Y.J."/>
            <person name="Wang Q."/>
            <person name="Hallsworth Pepin K."/>
            <person name="Zhang X."/>
            <person name="Ozersky P."/>
            <person name="Wilson R.K."/>
            <person name="Sternberg P.W."/>
            <person name="Gasser R.B."/>
            <person name="Mitreva M."/>
        </authorList>
    </citation>
    <scope>NUCLEOTIDE SEQUENCE [LARGE SCALE GENOMIC DNA]</scope>
    <source>
        <strain evidence="15">HannoverDv2000</strain>
    </source>
</reference>
<dbReference type="GO" id="GO:0004364">
    <property type="term" value="F:glutathione transferase activity"/>
    <property type="evidence" value="ECO:0007669"/>
    <property type="project" value="UniProtKB-EC"/>
</dbReference>
<dbReference type="InterPro" id="IPR004045">
    <property type="entry name" value="Glutathione_S-Trfase_N"/>
</dbReference>
<dbReference type="GO" id="GO:0005737">
    <property type="term" value="C:cytoplasm"/>
    <property type="evidence" value="ECO:0007669"/>
    <property type="project" value="InterPro"/>
</dbReference>
<organism evidence="14 15">
    <name type="scientific">Dictyocaulus viviparus</name>
    <name type="common">Bovine lungworm</name>
    <dbReference type="NCBI Taxonomy" id="29172"/>
    <lineage>
        <taxon>Eukaryota</taxon>
        <taxon>Metazoa</taxon>
        <taxon>Ecdysozoa</taxon>
        <taxon>Nematoda</taxon>
        <taxon>Chromadorea</taxon>
        <taxon>Rhabditida</taxon>
        <taxon>Rhabditina</taxon>
        <taxon>Rhabditomorpha</taxon>
        <taxon>Strongyloidea</taxon>
        <taxon>Metastrongylidae</taxon>
        <taxon>Dictyocaulus</taxon>
    </lineage>
</organism>
<reference evidence="14 15" key="1">
    <citation type="submission" date="2013-11" db="EMBL/GenBank/DDBJ databases">
        <title>Draft genome of the bovine lungworm Dictyocaulus viviparus.</title>
        <authorList>
            <person name="Mitreva M."/>
        </authorList>
    </citation>
    <scope>NUCLEOTIDE SEQUENCE [LARGE SCALE GENOMIC DNA]</scope>
    <source>
        <strain evidence="14 15">HannoverDv2000</strain>
    </source>
</reference>
<keyword evidence="5 14" id="KW-0808">Transferase</keyword>
<dbReference type="InterPro" id="IPR036249">
    <property type="entry name" value="Thioredoxin-like_sf"/>
</dbReference>
<dbReference type="PROSITE" id="PS51354">
    <property type="entry name" value="GLUTAREDOXIN_2"/>
    <property type="match status" value="1"/>
</dbReference>
<evidence type="ECO:0000256" key="10">
    <source>
        <dbReference type="ARBA" id="ARBA00048353"/>
    </source>
</evidence>
<dbReference type="SUPFAM" id="SSF52833">
    <property type="entry name" value="Thioredoxin-like"/>
    <property type="match status" value="1"/>
</dbReference>
<dbReference type="PROSITE" id="PS50405">
    <property type="entry name" value="GST_CTER"/>
    <property type="match status" value="1"/>
</dbReference>
<dbReference type="InterPro" id="IPR036282">
    <property type="entry name" value="Glutathione-S-Trfase_C_sf"/>
</dbReference>
<gene>
    <name evidence="14" type="ORF">DICVIV_00908</name>
</gene>
<dbReference type="PANTHER" id="PTHR43968">
    <property type="match status" value="1"/>
</dbReference>
<dbReference type="GO" id="GO:0006749">
    <property type="term" value="P:glutathione metabolic process"/>
    <property type="evidence" value="ECO:0007669"/>
    <property type="project" value="TreeGrafter"/>
</dbReference>
<dbReference type="FunFam" id="3.40.30.10:FF:000123">
    <property type="entry name" value="Glutathione transferase o1"/>
    <property type="match status" value="1"/>
</dbReference>
<dbReference type="EMBL" id="KN716158">
    <property type="protein sequence ID" value="KJH52863.1"/>
    <property type="molecule type" value="Genomic_DNA"/>
</dbReference>
<dbReference type="EC" id="1.20.4.2" evidence="4"/>
<proteinExistence type="inferred from homology"/>
<accession>A0A0D8Y7N6</accession>
<evidence type="ECO:0000256" key="9">
    <source>
        <dbReference type="ARBA" id="ARBA00047960"/>
    </source>
</evidence>
<comment type="similarity">
    <text evidence="1">Belongs to the GST superfamily. Omega family.</text>
</comment>
<dbReference type="SFLD" id="SFLDG00358">
    <property type="entry name" value="Main_(cytGST)"/>
    <property type="match status" value="1"/>
</dbReference>
<dbReference type="STRING" id="29172.A0A0D8Y7N6"/>
<dbReference type="PRINTS" id="PR01625">
    <property type="entry name" value="GSTRNSFRASEO"/>
</dbReference>
<protein>
    <recommendedName>
        <fullName evidence="7">Glutathione-dependent dehydroascorbate reductase</fullName>
        <ecNumber evidence="4">1.20.4.2</ecNumber>
        <ecNumber evidence="2">1.8.5.1</ecNumber>
        <ecNumber evidence="3">2.5.1.18</ecNumber>
    </recommendedName>
    <alternativeName>
        <fullName evidence="8">Monomethylarsonic acid reductase</fullName>
    </alternativeName>
</protein>
<evidence type="ECO:0000313" key="14">
    <source>
        <dbReference type="EMBL" id="KJH52863.1"/>
    </source>
</evidence>
<dbReference type="Gene3D" id="3.40.30.10">
    <property type="entry name" value="Glutaredoxin"/>
    <property type="match status" value="1"/>
</dbReference>
<dbReference type="InterPro" id="IPR050983">
    <property type="entry name" value="GST_Omega/HSP26"/>
</dbReference>
<dbReference type="InterPro" id="IPR040079">
    <property type="entry name" value="Glutathione_S-Trfase"/>
</dbReference>
<evidence type="ECO:0000256" key="11">
    <source>
        <dbReference type="ARBA" id="ARBA00049544"/>
    </source>
</evidence>
<dbReference type="Gene3D" id="1.20.1050.10">
    <property type="match status" value="1"/>
</dbReference>
<dbReference type="EC" id="1.8.5.1" evidence="2"/>
<dbReference type="SUPFAM" id="SSF47616">
    <property type="entry name" value="GST C-terminal domain-like"/>
    <property type="match status" value="1"/>
</dbReference>
<feature type="domain" description="GST N-terminal" evidence="12">
    <location>
        <begin position="97"/>
        <end position="175"/>
    </location>
</feature>
<dbReference type="Pfam" id="PF13417">
    <property type="entry name" value="GST_N_3"/>
    <property type="match status" value="1"/>
</dbReference>
<evidence type="ECO:0000313" key="15">
    <source>
        <dbReference type="Proteomes" id="UP000053766"/>
    </source>
</evidence>
<name>A0A0D8Y7N6_DICVI</name>
<keyword evidence="15" id="KW-1185">Reference proteome</keyword>
<dbReference type="PROSITE" id="PS50404">
    <property type="entry name" value="GST_NTER"/>
    <property type="match status" value="1"/>
</dbReference>
<dbReference type="PANTHER" id="PTHR43968:SF9">
    <property type="entry name" value="GLUTATHIONE S-TRANSFERASE"/>
    <property type="match status" value="1"/>
</dbReference>
<evidence type="ECO:0000256" key="7">
    <source>
        <dbReference type="ARBA" id="ARBA00032186"/>
    </source>
</evidence>
<dbReference type="GO" id="GO:0050610">
    <property type="term" value="F:methylarsonate reductase activity"/>
    <property type="evidence" value="ECO:0007669"/>
    <property type="project" value="UniProtKB-EC"/>
</dbReference>